<accession>A0A495JEY8</accession>
<evidence type="ECO:0000256" key="6">
    <source>
        <dbReference type="PIRSR" id="PIRSR001084-1"/>
    </source>
</evidence>
<dbReference type="EC" id="3.2.1.23" evidence="3"/>
<dbReference type="Pfam" id="PF02449">
    <property type="entry name" value="Glyco_hydro_42"/>
    <property type="match status" value="1"/>
</dbReference>
<feature type="domain" description="Beta-galactosidase C-terminal" evidence="11">
    <location>
        <begin position="667"/>
        <end position="728"/>
    </location>
</feature>
<organism evidence="12 13">
    <name type="scientific">Micromonospora pisi</name>
    <dbReference type="NCBI Taxonomy" id="589240"/>
    <lineage>
        <taxon>Bacteria</taxon>
        <taxon>Bacillati</taxon>
        <taxon>Actinomycetota</taxon>
        <taxon>Actinomycetes</taxon>
        <taxon>Micromonosporales</taxon>
        <taxon>Micromonosporaceae</taxon>
        <taxon>Micromonospora</taxon>
    </lineage>
</organism>
<dbReference type="RefSeq" id="WP_121155601.1">
    <property type="nucleotide sequence ID" value="NZ_RBKT01000001.1"/>
</dbReference>
<comment type="catalytic activity">
    <reaction evidence="1">
        <text>Hydrolysis of terminal non-reducing beta-D-galactose residues in beta-D-galactosides.</text>
        <dbReference type="EC" id="3.2.1.23"/>
    </reaction>
</comment>
<feature type="binding site" evidence="8">
    <location>
        <position position="156"/>
    </location>
    <ligand>
        <name>Zn(2+)</name>
        <dbReference type="ChEBI" id="CHEBI:29105"/>
    </ligand>
</feature>
<dbReference type="PIRSF" id="PIRSF001084">
    <property type="entry name" value="B-galactosidase"/>
    <property type="match status" value="1"/>
</dbReference>
<dbReference type="GO" id="GO:0006012">
    <property type="term" value="P:galactose metabolic process"/>
    <property type="evidence" value="ECO:0007669"/>
    <property type="project" value="InterPro"/>
</dbReference>
<dbReference type="Gene3D" id="3.20.20.80">
    <property type="entry name" value="Glycosidases"/>
    <property type="match status" value="1"/>
</dbReference>
<proteinExistence type="inferred from homology"/>
<feature type="domain" description="Beta-galactosidase trimerisation" evidence="10">
    <location>
        <begin position="497"/>
        <end position="655"/>
    </location>
</feature>
<comment type="similarity">
    <text evidence="2">Belongs to the glycosyl hydrolase 42 family.</text>
</comment>
<feature type="binding site" evidence="8">
    <location>
        <position position="116"/>
    </location>
    <ligand>
        <name>Zn(2+)</name>
        <dbReference type="ChEBI" id="CHEBI:29105"/>
    </ligand>
</feature>
<dbReference type="SUPFAM" id="SSF51445">
    <property type="entry name" value="(Trans)glycosidases"/>
    <property type="match status" value="1"/>
</dbReference>
<evidence type="ECO:0000256" key="4">
    <source>
        <dbReference type="ARBA" id="ARBA00022801"/>
    </source>
</evidence>
<keyword evidence="4" id="KW-0378">Hydrolase</keyword>
<feature type="active site" description="Proton donor" evidence="6">
    <location>
        <position position="151"/>
    </location>
</feature>
<feature type="active site" description="Nucleophile" evidence="6">
    <location>
        <position position="319"/>
    </location>
</feature>
<keyword evidence="13" id="KW-1185">Reference proteome</keyword>
<dbReference type="GO" id="GO:0004565">
    <property type="term" value="F:beta-galactosidase activity"/>
    <property type="evidence" value="ECO:0007669"/>
    <property type="project" value="UniProtKB-EC"/>
</dbReference>
<evidence type="ECO:0000313" key="12">
    <source>
        <dbReference type="EMBL" id="RKR87098.1"/>
    </source>
</evidence>
<evidence type="ECO:0000259" key="10">
    <source>
        <dbReference type="Pfam" id="PF08532"/>
    </source>
</evidence>
<dbReference type="PANTHER" id="PTHR36447:SF1">
    <property type="entry name" value="BETA-GALACTOSIDASE GANA"/>
    <property type="match status" value="1"/>
</dbReference>
<dbReference type="AlphaFoldDB" id="A0A495JEY8"/>
<dbReference type="Pfam" id="PF08533">
    <property type="entry name" value="Glyco_hydro_42C"/>
    <property type="match status" value="1"/>
</dbReference>
<reference evidence="12 13" key="1">
    <citation type="submission" date="2018-10" db="EMBL/GenBank/DDBJ databases">
        <title>Sequencing the genomes of 1000 actinobacteria strains.</title>
        <authorList>
            <person name="Klenk H.-P."/>
        </authorList>
    </citation>
    <scope>NUCLEOTIDE SEQUENCE [LARGE SCALE GENOMIC DNA]</scope>
    <source>
        <strain evidence="12 13">DSM 45175</strain>
    </source>
</reference>
<comment type="caution">
    <text evidence="12">The sequence shown here is derived from an EMBL/GenBank/DDBJ whole genome shotgun (WGS) entry which is preliminary data.</text>
</comment>
<evidence type="ECO:0000256" key="8">
    <source>
        <dbReference type="PIRSR" id="PIRSR001084-3"/>
    </source>
</evidence>
<keyword evidence="8" id="KW-0479">Metal-binding</keyword>
<dbReference type="SUPFAM" id="SSF52317">
    <property type="entry name" value="Class I glutamine amidotransferase-like"/>
    <property type="match status" value="2"/>
</dbReference>
<evidence type="ECO:0000259" key="11">
    <source>
        <dbReference type="Pfam" id="PF08533"/>
    </source>
</evidence>
<gene>
    <name evidence="12" type="ORF">BDK92_1371</name>
</gene>
<dbReference type="InterPro" id="IPR017853">
    <property type="entry name" value="GH"/>
</dbReference>
<dbReference type="InterPro" id="IPR029062">
    <property type="entry name" value="Class_I_gatase-like"/>
</dbReference>
<feature type="binding site" evidence="7">
    <location>
        <position position="150"/>
    </location>
    <ligand>
        <name>substrate</name>
    </ligand>
</feature>
<dbReference type="InterPro" id="IPR013529">
    <property type="entry name" value="Glyco_hydro_42_N"/>
</dbReference>
<dbReference type="GO" id="GO:0009341">
    <property type="term" value="C:beta-galactosidase complex"/>
    <property type="evidence" value="ECO:0007669"/>
    <property type="project" value="InterPro"/>
</dbReference>
<dbReference type="EMBL" id="RBKT01000001">
    <property type="protein sequence ID" value="RKR87098.1"/>
    <property type="molecule type" value="Genomic_DNA"/>
</dbReference>
<evidence type="ECO:0000256" key="7">
    <source>
        <dbReference type="PIRSR" id="PIRSR001084-2"/>
    </source>
</evidence>
<feature type="binding site" evidence="7">
    <location>
        <position position="112"/>
    </location>
    <ligand>
        <name>substrate</name>
    </ligand>
</feature>
<dbReference type="PANTHER" id="PTHR36447">
    <property type="entry name" value="BETA-GALACTOSIDASE GANA"/>
    <property type="match status" value="1"/>
</dbReference>
<keyword evidence="5" id="KW-0326">Glycosidase</keyword>
<dbReference type="InterPro" id="IPR013739">
    <property type="entry name" value="Beta_galactosidase_C"/>
</dbReference>
<evidence type="ECO:0000256" key="2">
    <source>
        <dbReference type="ARBA" id="ARBA00005940"/>
    </source>
</evidence>
<dbReference type="Gene3D" id="2.60.40.1180">
    <property type="entry name" value="Golgi alpha-mannosidase II"/>
    <property type="match status" value="1"/>
</dbReference>
<keyword evidence="8" id="KW-0862">Zinc</keyword>
<dbReference type="InterPro" id="IPR003476">
    <property type="entry name" value="Glyco_hydro_42"/>
</dbReference>
<dbReference type="Proteomes" id="UP000277671">
    <property type="component" value="Unassembled WGS sequence"/>
</dbReference>
<evidence type="ECO:0000256" key="3">
    <source>
        <dbReference type="ARBA" id="ARBA00012756"/>
    </source>
</evidence>
<dbReference type="OrthoDB" id="9800974at2"/>
<name>A0A495JEY8_9ACTN</name>
<evidence type="ECO:0000256" key="5">
    <source>
        <dbReference type="ARBA" id="ARBA00023295"/>
    </source>
</evidence>
<dbReference type="Pfam" id="PF08532">
    <property type="entry name" value="Glyco_hydro_42M"/>
    <property type="match status" value="1"/>
</dbReference>
<evidence type="ECO:0000256" key="1">
    <source>
        <dbReference type="ARBA" id="ARBA00001412"/>
    </source>
</evidence>
<protein>
    <recommendedName>
        <fullName evidence="3">beta-galactosidase</fullName>
        <ecNumber evidence="3">3.2.1.23</ecNumber>
    </recommendedName>
</protein>
<evidence type="ECO:0000259" key="9">
    <source>
        <dbReference type="Pfam" id="PF02449"/>
    </source>
</evidence>
<dbReference type="InterPro" id="IPR013780">
    <property type="entry name" value="Glyco_hydro_b"/>
</dbReference>
<evidence type="ECO:0000313" key="13">
    <source>
        <dbReference type="Proteomes" id="UP000277671"/>
    </source>
</evidence>
<dbReference type="Gene3D" id="3.40.50.880">
    <property type="match status" value="1"/>
</dbReference>
<dbReference type="InterPro" id="IPR013738">
    <property type="entry name" value="Beta_galactosidase_Trimer"/>
</dbReference>
<feature type="binding site" evidence="8">
    <location>
        <position position="158"/>
    </location>
    <ligand>
        <name>Zn(2+)</name>
        <dbReference type="ChEBI" id="CHEBI:29105"/>
    </ligand>
</feature>
<dbReference type="GO" id="GO:0046872">
    <property type="term" value="F:metal ion binding"/>
    <property type="evidence" value="ECO:0007669"/>
    <property type="project" value="UniProtKB-KW"/>
</dbReference>
<dbReference type="CDD" id="cd03143">
    <property type="entry name" value="A4_beta-galactosidase_middle_domain"/>
    <property type="match status" value="1"/>
</dbReference>
<sequence length="737" mass="79935">MRWPRGVDGFCYGGDYNPEQWPAEVWTQDVALMRQARVNLVTVGVFAWSRLEPHPGRYDFDWLDRVLDLLHGAGIRVALATPTASPPPWFSLAHPDALPVTVDGVRLHHGSRDTYCAVAPAYRNAARAIAEALAARYRDHPALALWHVHNEYGTTCHCRYVADAFRHWLRSRHGDLDRLNDVWSTSFWGQHYSDWEQVDLPRATQYLANPAQLLDFRRFWSDQLLAAYVEQRDLLRAATPDVPVTTNYVFGDWVPVDHARWSSEVDLVAIDHYPSAADRGAEEQIGFAADLARSWARRVGTGGDGGPGADGGAAWLLMESAPNLIHVPGRMHSREPGRLARNSLAYVARGSVGAMFFQWRAPVGGAERFHSALVPHVGPESRVFRETVALGRDLARLSAQVGRCGMVQTSVGIGWDVECWWALQGPGLPSRRLDYLDEVGTVHRLLWQAGFGTDFVGPDQLAHPTAAAGRIGVATGPDVGDPAVGDAVGDPAGGHVLLVLPALYLASDRTASRVRAWVAAGGHLLVSYFSGIADEHGRIRLGGYPGAFRDVLGIRVEEFHPLADDERQPVVGGPGLPVGADGRDGGHGGAMTGRIWSETVRLAGARPVLTYAGGRLAGQPAVTRHRYGAGVAWYVSTRLDDDGYRWLLELVATAAGAVPTCPQAPVGVEAVRRGSPEGTSWLFLFNHDEAPRSVPVAGTPVLVSGRPAPHSGGPSVTVPGGGYVVLREDRHLPPRQN</sequence>
<feature type="domain" description="Glycoside hydrolase family 42 N-terminal" evidence="9">
    <location>
        <begin position="15"/>
        <end position="396"/>
    </location>
</feature>